<evidence type="ECO:0008006" key="4">
    <source>
        <dbReference type="Google" id="ProtNLM"/>
    </source>
</evidence>
<feature type="transmembrane region" description="Helical" evidence="1">
    <location>
        <begin position="6"/>
        <end position="23"/>
    </location>
</feature>
<feature type="transmembrane region" description="Helical" evidence="1">
    <location>
        <begin position="97"/>
        <end position="122"/>
    </location>
</feature>
<feature type="transmembrane region" description="Helical" evidence="1">
    <location>
        <begin position="395"/>
        <end position="416"/>
    </location>
</feature>
<name>A0ABY4W1I3_9PROT</name>
<keyword evidence="3" id="KW-1185">Reference proteome</keyword>
<feature type="transmembrane region" description="Helical" evidence="1">
    <location>
        <begin position="428"/>
        <end position="447"/>
    </location>
</feature>
<feature type="transmembrane region" description="Helical" evidence="1">
    <location>
        <begin position="372"/>
        <end position="389"/>
    </location>
</feature>
<feature type="transmembrane region" description="Helical" evidence="1">
    <location>
        <begin position="259"/>
        <end position="279"/>
    </location>
</feature>
<accession>A0ABY4W1I3</accession>
<evidence type="ECO:0000313" key="3">
    <source>
        <dbReference type="Proteomes" id="UP001056291"/>
    </source>
</evidence>
<protein>
    <recommendedName>
        <fullName evidence="4">Glycosyltransferase RgtA/B/C/D-like domain-containing protein</fullName>
    </recommendedName>
</protein>
<keyword evidence="1" id="KW-0472">Membrane</keyword>
<reference evidence="2" key="1">
    <citation type="submission" date="2022-06" db="EMBL/GenBank/DDBJ databases">
        <title>Sneathiella actinostolidae sp. nov., isolated from a sea anemonein the Western Pacific Ocean.</title>
        <authorList>
            <person name="Wei M.J."/>
        </authorList>
    </citation>
    <scope>NUCLEOTIDE SEQUENCE</scope>
    <source>
        <strain evidence="2">PHK-P5</strain>
    </source>
</reference>
<feature type="transmembrane region" description="Helical" evidence="1">
    <location>
        <begin position="156"/>
        <end position="173"/>
    </location>
</feature>
<feature type="transmembrane region" description="Helical" evidence="1">
    <location>
        <begin position="128"/>
        <end position="149"/>
    </location>
</feature>
<keyword evidence="1" id="KW-1133">Transmembrane helix</keyword>
<evidence type="ECO:0000313" key="2">
    <source>
        <dbReference type="EMBL" id="USG61062.1"/>
    </source>
</evidence>
<gene>
    <name evidence="2" type="ORF">NBZ79_18055</name>
</gene>
<keyword evidence="1" id="KW-0812">Transmembrane</keyword>
<dbReference type="Proteomes" id="UP001056291">
    <property type="component" value="Chromosome"/>
</dbReference>
<evidence type="ECO:0000256" key="1">
    <source>
        <dbReference type="SAM" id="Phobius"/>
    </source>
</evidence>
<feature type="transmembrane region" description="Helical" evidence="1">
    <location>
        <begin position="336"/>
        <end position="360"/>
    </location>
</feature>
<proteinExistence type="predicted"/>
<feature type="transmembrane region" description="Helical" evidence="1">
    <location>
        <begin position="193"/>
        <end position="216"/>
    </location>
</feature>
<feature type="transmembrane region" description="Helical" evidence="1">
    <location>
        <begin position="228"/>
        <end position="247"/>
    </location>
</feature>
<dbReference type="EMBL" id="CP098747">
    <property type="protein sequence ID" value="USG61062.1"/>
    <property type="molecule type" value="Genomic_DNA"/>
</dbReference>
<sequence length="603" mass="67479">MLTLERIFLVIALWLVCFIVLPLQMGDSSRNFEPNGPDSYMRLERVNILAETGNWYDNKIERAGAGEGADIHWTRPMDVLIMTLAAPIRPFMSDRAAFELAGIFMPALMSLLLVILVLWAIMPLMQTQNLLLVALLIAAQPALHSYLGIGRIDHHAVLAALMAAVLGCLVRASNPTFSAKFALLAGILTGLGIWISLEFLIVYVPLTIGLGICWLIWGKPWRLANRNFAIGVLGLCAIGLILDTPFSEFLADRYDRLTVAQLFLVACPVLFWTVCAKFLDNTDQLVRRCFGTIAFGVVSFSIIAIFLPDLFIGPMAEADPRINPIWHDKVSEMTPLFISGKLVTLYCLLPMAGIVYGGLILFGRLPSERRQVWVWITLLLICTGALALAHIRASLYLTVVAVFAAGPLIDNLITWVNEKFAGWRKGMSGFFVRGIFIVGPFCLAILVGNITKAFETKEAEASIEGDTEKCDIFDITAFLTDKDFIGGRNNLRFTNNIDRGPELMYRTQHHFLAVPYHRNGDAIFDSYSLLTATEYKVSESLLLKYDIDYILLCPNAAERWYYQEAEDASIFYTRLLSGNLPPELSEVKVPKPWRLFEYKALKQ</sequence>
<feature type="transmembrane region" description="Helical" evidence="1">
    <location>
        <begin position="291"/>
        <end position="316"/>
    </location>
</feature>
<organism evidence="2 3">
    <name type="scientific">Sneathiella marina</name>
    <dbReference type="NCBI Taxonomy" id="2950108"/>
    <lineage>
        <taxon>Bacteria</taxon>
        <taxon>Pseudomonadati</taxon>
        <taxon>Pseudomonadota</taxon>
        <taxon>Alphaproteobacteria</taxon>
        <taxon>Sneathiellales</taxon>
        <taxon>Sneathiellaceae</taxon>
        <taxon>Sneathiella</taxon>
    </lineage>
</organism>
<dbReference type="RefSeq" id="WP_251934049.1">
    <property type="nucleotide sequence ID" value="NZ_CP098747.1"/>
</dbReference>